<reference evidence="3 4" key="1">
    <citation type="submission" date="2018-06" db="EMBL/GenBank/DDBJ databases">
        <authorList>
            <consortium name="Pathogen Informatics"/>
            <person name="Doyle S."/>
        </authorList>
    </citation>
    <scope>NUCLEOTIDE SEQUENCE [LARGE SCALE GENOMIC DNA]</scope>
    <source>
        <strain evidence="3 4">NCTC11535</strain>
    </source>
</reference>
<dbReference type="SUPFAM" id="SSF51735">
    <property type="entry name" value="NAD(P)-binding Rossmann-fold domains"/>
    <property type="match status" value="1"/>
</dbReference>
<dbReference type="EMBL" id="UAPQ01000008">
    <property type="protein sequence ID" value="SPT53749.1"/>
    <property type="molecule type" value="Genomic_DNA"/>
</dbReference>
<organism evidence="3 4">
    <name type="scientific">Actinomyces bovis</name>
    <dbReference type="NCBI Taxonomy" id="1658"/>
    <lineage>
        <taxon>Bacteria</taxon>
        <taxon>Bacillati</taxon>
        <taxon>Actinomycetota</taxon>
        <taxon>Actinomycetes</taxon>
        <taxon>Actinomycetales</taxon>
        <taxon>Actinomycetaceae</taxon>
        <taxon>Actinomyces</taxon>
    </lineage>
</organism>
<dbReference type="InterPro" id="IPR003869">
    <property type="entry name" value="Polysac_CapD-like"/>
</dbReference>
<dbReference type="Pfam" id="PF02719">
    <property type="entry name" value="Polysacc_synt_2"/>
    <property type="match status" value="1"/>
</dbReference>
<evidence type="ECO:0000313" key="4">
    <source>
        <dbReference type="Proteomes" id="UP000250006"/>
    </source>
</evidence>
<gene>
    <name evidence="3" type="primary">capD</name>
    <name evidence="3" type="ORF">NCTC11535_01430</name>
</gene>
<dbReference type="CDD" id="cd05237">
    <property type="entry name" value="UDP_invert_4-6DH_SDR_e"/>
    <property type="match status" value="1"/>
</dbReference>
<name>A0ABY1VNQ7_9ACTO</name>
<comment type="caution">
    <text evidence="3">The sequence shown here is derived from an EMBL/GenBank/DDBJ whole genome shotgun (WGS) entry which is preliminary data.</text>
</comment>
<sequence>MIFDVYENTAYELLHELNSSSELATVELVVEIGSIIDTVAVRNCFAQHHPDVVFHAAAHKHVPLMEHNPREAVYNNVFGTRNVAQLAIDYRCSHFVLISTDKAVNPTNVMGATKRMCEMVIQSMANRSSTVFAAVRFGNVLGSHGSVVPLFQRQLKQGGPITLTHRDITRYFMTIPEAARLVITAGALASGGEIYVLNMGEPVRIYDLAANLIKLSGLKVERDVQIEITGLRPGEKLYEELSMQSESVRSTEDRKISVAIGDLPSPEATELHLRDLEASLDSGREELVRVLMDAVPTFQPTTV</sequence>
<dbReference type="GO" id="GO:0003978">
    <property type="term" value="F:UDP-glucose 4-epimerase activity"/>
    <property type="evidence" value="ECO:0007669"/>
    <property type="project" value="UniProtKB-EC"/>
</dbReference>
<dbReference type="PANTHER" id="PTHR43318">
    <property type="entry name" value="UDP-N-ACETYLGLUCOSAMINE 4,6-DEHYDRATASE"/>
    <property type="match status" value="1"/>
</dbReference>
<comment type="similarity">
    <text evidence="1">Belongs to the polysaccharide synthase family.</text>
</comment>
<accession>A0ABY1VNQ7</accession>
<feature type="domain" description="Polysaccharide biosynthesis protein CapD-like" evidence="2">
    <location>
        <begin position="1"/>
        <end position="258"/>
    </location>
</feature>
<protein>
    <submittedName>
        <fullName evidence="3">UDP-glucose 4-epimerase</fullName>
        <ecNumber evidence="3">5.1.3.2</ecNumber>
    </submittedName>
</protein>
<dbReference type="InterPro" id="IPR036291">
    <property type="entry name" value="NAD(P)-bd_dom_sf"/>
</dbReference>
<keyword evidence="4" id="KW-1185">Reference proteome</keyword>
<evidence type="ECO:0000313" key="3">
    <source>
        <dbReference type="EMBL" id="SPT53749.1"/>
    </source>
</evidence>
<dbReference type="InterPro" id="IPR051203">
    <property type="entry name" value="Polysaccharide_Synthase-Rel"/>
</dbReference>
<dbReference type="EC" id="5.1.3.2" evidence="3"/>
<evidence type="ECO:0000256" key="1">
    <source>
        <dbReference type="ARBA" id="ARBA00007430"/>
    </source>
</evidence>
<keyword evidence="3" id="KW-0413">Isomerase</keyword>
<dbReference type="Proteomes" id="UP000250006">
    <property type="component" value="Unassembled WGS sequence"/>
</dbReference>
<dbReference type="PANTHER" id="PTHR43318:SF1">
    <property type="entry name" value="POLYSACCHARIDE BIOSYNTHESIS PROTEIN EPSC-RELATED"/>
    <property type="match status" value="1"/>
</dbReference>
<proteinExistence type="inferred from homology"/>
<dbReference type="Gene3D" id="3.40.50.720">
    <property type="entry name" value="NAD(P)-binding Rossmann-like Domain"/>
    <property type="match status" value="1"/>
</dbReference>
<evidence type="ECO:0000259" key="2">
    <source>
        <dbReference type="Pfam" id="PF02719"/>
    </source>
</evidence>